<name>A0AA39WAR5_9PEZI</name>
<comment type="caution">
    <text evidence="1">The sequence shown here is derived from an EMBL/GenBank/DDBJ whole genome shotgun (WGS) entry which is preliminary data.</text>
</comment>
<dbReference type="Proteomes" id="UP001174934">
    <property type="component" value="Unassembled WGS sequence"/>
</dbReference>
<evidence type="ECO:0000313" key="1">
    <source>
        <dbReference type="EMBL" id="KAK0612522.1"/>
    </source>
</evidence>
<sequence length="326" mass="36792">MGGGPNPPPAASPADKLPGLLTPSLLALIVSRRLPYSPPTAPINFAHFGRDIFLTDSFGPLIRSHVWPVLIALSEIGLSRMPDLSSPPYLPHPADPSYPAQCLGLQLLLDHLPRLLFRGVDHRWTYDYFNILSERLASTWLALPEHQRPDSWARWRDGDGNGDGNGAGLDYWIGVRFWFGTPFVHSERLASQESAAEYTEATRRVVEDISGLTDPYREREKREAILSDVVGFPREYRRGPPQGDGVTRESWTFWMGMLMDIHKPIIDKFGRYPYLNAICGRKATEEEKRWVEETDHFGEAAEDVATWIRDDVNAGRWSRLGTGTKV</sequence>
<dbReference type="SUPFAM" id="SSF48452">
    <property type="entry name" value="TPR-like"/>
    <property type="match status" value="1"/>
</dbReference>
<evidence type="ECO:0000313" key="2">
    <source>
        <dbReference type="Proteomes" id="UP001174934"/>
    </source>
</evidence>
<dbReference type="InterPro" id="IPR011990">
    <property type="entry name" value="TPR-like_helical_dom_sf"/>
</dbReference>
<organism evidence="1 2">
    <name type="scientific">Bombardia bombarda</name>
    <dbReference type="NCBI Taxonomy" id="252184"/>
    <lineage>
        <taxon>Eukaryota</taxon>
        <taxon>Fungi</taxon>
        <taxon>Dikarya</taxon>
        <taxon>Ascomycota</taxon>
        <taxon>Pezizomycotina</taxon>
        <taxon>Sordariomycetes</taxon>
        <taxon>Sordariomycetidae</taxon>
        <taxon>Sordariales</taxon>
        <taxon>Lasiosphaeriaceae</taxon>
        <taxon>Bombardia</taxon>
    </lineage>
</organism>
<dbReference type="AlphaFoldDB" id="A0AA39WAR5"/>
<accession>A0AA39WAR5</accession>
<gene>
    <name evidence="1" type="ORF">B0T17DRAFT_543876</name>
</gene>
<proteinExistence type="predicted"/>
<dbReference type="Gene3D" id="1.25.40.10">
    <property type="entry name" value="Tetratricopeptide repeat domain"/>
    <property type="match status" value="1"/>
</dbReference>
<protein>
    <submittedName>
        <fullName evidence="1">Uncharacterized protein</fullName>
    </submittedName>
</protein>
<dbReference type="Pfam" id="PF06041">
    <property type="entry name" value="DUF924"/>
    <property type="match status" value="1"/>
</dbReference>
<dbReference type="EMBL" id="JAULSR010000009">
    <property type="protein sequence ID" value="KAK0612522.1"/>
    <property type="molecule type" value="Genomic_DNA"/>
</dbReference>
<reference evidence="1" key="1">
    <citation type="submission" date="2023-06" db="EMBL/GenBank/DDBJ databases">
        <title>Genome-scale phylogeny and comparative genomics of the fungal order Sordariales.</title>
        <authorList>
            <consortium name="Lawrence Berkeley National Laboratory"/>
            <person name="Hensen N."/>
            <person name="Bonometti L."/>
            <person name="Westerberg I."/>
            <person name="Brannstrom I.O."/>
            <person name="Guillou S."/>
            <person name="Cros-Aarteil S."/>
            <person name="Calhoun S."/>
            <person name="Haridas S."/>
            <person name="Kuo A."/>
            <person name="Mondo S."/>
            <person name="Pangilinan J."/>
            <person name="Riley R."/>
            <person name="LaButti K."/>
            <person name="Andreopoulos B."/>
            <person name="Lipzen A."/>
            <person name="Chen C."/>
            <person name="Yanf M."/>
            <person name="Daum C."/>
            <person name="Ng V."/>
            <person name="Clum A."/>
            <person name="Steindorff A."/>
            <person name="Ohm R."/>
            <person name="Martin F."/>
            <person name="Silar P."/>
            <person name="Natvig D."/>
            <person name="Lalanne C."/>
            <person name="Gautier V."/>
            <person name="Ament-velasquez S.L."/>
            <person name="Kruys A."/>
            <person name="Hutchinson M.I."/>
            <person name="Powell A.J."/>
            <person name="Barry K."/>
            <person name="Miller A.N."/>
            <person name="Grigoriev I.V."/>
            <person name="Debuchy R."/>
            <person name="Gladieux P."/>
            <person name="Thoren M.H."/>
            <person name="Johannesson H."/>
        </authorList>
    </citation>
    <scope>NUCLEOTIDE SEQUENCE</scope>
    <source>
        <strain evidence="1">SMH3391-2</strain>
    </source>
</reference>
<dbReference type="InterPro" id="IPR010323">
    <property type="entry name" value="DUF924"/>
</dbReference>
<keyword evidence="2" id="KW-1185">Reference proteome</keyword>